<name>A0A2T9Z5F7_9FUNG</name>
<accession>A0A2T9Z5F7</accession>
<feature type="compositionally biased region" description="Basic residues" evidence="1">
    <location>
        <begin position="480"/>
        <end position="493"/>
    </location>
</feature>
<evidence type="ECO:0000313" key="4">
    <source>
        <dbReference type="Proteomes" id="UP000245699"/>
    </source>
</evidence>
<organism evidence="3 4">
    <name type="scientific">Furculomyces boomerangus</name>
    <dbReference type="NCBI Taxonomy" id="61424"/>
    <lineage>
        <taxon>Eukaryota</taxon>
        <taxon>Fungi</taxon>
        <taxon>Fungi incertae sedis</taxon>
        <taxon>Zoopagomycota</taxon>
        <taxon>Kickxellomycotina</taxon>
        <taxon>Harpellomycetes</taxon>
        <taxon>Harpellales</taxon>
        <taxon>Harpellaceae</taxon>
        <taxon>Furculomyces</taxon>
    </lineage>
</organism>
<dbReference type="STRING" id="61424.A0A2T9Z5F7"/>
<gene>
    <name evidence="3" type="ORF">BB559_000422</name>
</gene>
<protein>
    <recommendedName>
        <fullName evidence="2">SANTA domain-containing protein</fullName>
    </recommendedName>
</protein>
<dbReference type="OrthoDB" id="118550at2759"/>
<reference evidence="3 4" key="1">
    <citation type="journal article" date="2018" name="MBio">
        <title>Comparative Genomics Reveals the Core Gene Toolbox for the Fungus-Insect Symbiosis.</title>
        <authorList>
            <person name="Wang Y."/>
            <person name="Stata M."/>
            <person name="Wang W."/>
            <person name="Stajich J.E."/>
            <person name="White M.M."/>
            <person name="Moncalvo J.M."/>
        </authorList>
    </citation>
    <scope>NUCLEOTIDE SEQUENCE [LARGE SCALE GENOMIC DNA]</scope>
    <source>
        <strain evidence="3 4">AUS-77-4</strain>
    </source>
</reference>
<dbReference type="Proteomes" id="UP000245699">
    <property type="component" value="Unassembled WGS sequence"/>
</dbReference>
<comment type="caution">
    <text evidence="3">The sequence shown here is derived from an EMBL/GenBank/DDBJ whole genome shotgun (WGS) entry which is preliminary data.</text>
</comment>
<evidence type="ECO:0000256" key="1">
    <source>
        <dbReference type="SAM" id="MobiDB-lite"/>
    </source>
</evidence>
<sequence>MSKKPFNINEISPKSQRILFFERDQLILSETQNQRIFGNQKNTKLLNDNNTSYKQNFNHNPSKNLDLVGNIYHRNKNLFEEHQTYVNASIDERKHEEERLPICLSPGNVMNNINETVIKKNIKFKHQLKNWKVVLKKTSKTSDFYDSNRLCTIEGYSANRLGGLDNCKTTFITERIEENIVRSSSGSMYLLIGELDVGYMRDKGYHNFCRSFLKGFPENWKDILLQEITLFCELTRTIKEPKEQINPVFQTSPDQLNIPSINYGEDRAIIEDNVEYVPSNQNLILYDSKADKNPVEKLVEPGKPSTEIRKIEKKHTNQGLKNANKKRNSHELKNLIADTKNFLSLPLTKNGKRKHELPKENNNINNLRTKESIKNMYSSSDKKKSLLVDKSSKSKVSSFKIEKNVKSKLVQISETKVKGIVKTQVSEKNNSVLKHKDDSKDVATFESSEKTKKKKVSMDNLKDQSRKPEVSDGLCETKNSKKTKLSKNVKKKPDKSGGNKQLPVDLSKEVTTRSGRCVKNPGNWWEGSPKPNGSEKSQRTRIKFIWGKVGIKIEDSEKSLKL</sequence>
<dbReference type="Pfam" id="PF09133">
    <property type="entry name" value="SANTA"/>
    <property type="match status" value="1"/>
</dbReference>
<dbReference type="EMBL" id="MBFT01000020">
    <property type="protein sequence ID" value="PVU99774.1"/>
    <property type="molecule type" value="Genomic_DNA"/>
</dbReference>
<dbReference type="InterPro" id="IPR015216">
    <property type="entry name" value="SANTA"/>
</dbReference>
<feature type="domain" description="SANTA" evidence="2">
    <location>
        <begin position="128"/>
        <end position="223"/>
    </location>
</feature>
<proteinExistence type="predicted"/>
<feature type="compositionally biased region" description="Basic and acidic residues" evidence="1">
    <location>
        <begin position="434"/>
        <end position="470"/>
    </location>
</feature>
<evidence type="ECO:0000259" key="2">
    <source>
        <dbReference type="Pfam" id="PF09133"/>
    </source>
</evidence>
<feature type="region of interest" description="Disordered" evidence="1">
    <location>
        <begin position="430"/>
        <end position="539"/>
    </location>
</feature>
<dbReference type="AlphaFoldDB" id="A0A2T9Z5F7"/>
<evidence type="ECO:0000313" key="3">
    <source>
        <dbReference type="EMBL" id="PVU99774.1"/>
    </source>
</evidence>
<keyword evidence="4" id="KW-1185">Reference proteome</keyword>